<feature type="region of interest" description="Disordered" evidence="1">
    <location>
        <begin position="881"/>
        <end position="975"/>
    </location>
</feature>
<evidence type="ECO:0000256" key="1">
    <source>
        <dbReference type="SAM" id="MobiDB-lite"/>
    </source>
</evidence>
<gene>
    <name evidence="2" type="primary">EFR3</name>
    <name evidence="2" type="ORF">OC846_006259</name>
</gene>
<dbReference type="EMBL" id="JAPDMZ010000320">
    <property type="protein sequence ID" value="KAK0543866.1"/>
    <property type="molecule type" value="Genomic_DNA"/>
</dbReference>
<proteinExistence type="predicted"/>
<dbReference type="Proteomes" id="UP001176517">
    <property type="component" value="Unassembled WGS sequence"/>
</dbReference>
<organism evidence="2 3">
    <name type="scientific">Tilletia horrida</name>
    <dbReference type="NCBI Taxonomy" id="155126"/>
    <lineage>
        <taxon>Eukaryota</taxon>
        <taxon>Fungi</taxon>
        <taxon>Dikarya</taxon>
        <taxon>Basidiomycota</taxon>
        <taxon>Ustilaginomycotina</taxon>
        <taxon>Exobasidiomycetes</taxon>
        <taxon>Tilletiales</taxon>
        <taxon>Tilletiaceae</taxon>
        <taxon>Tilletia</taxon>
    </lineage>
</organism>
<name>A0AAN6GJT4_9BASI</name>
<dbReference type="AlphaFoldDB" id="A0AAN6GJT4"/>
<keyword evidence="3" id="KW-1185">Reference proteome</keyword>
<dbReference type="PANTHER" id="PTHR47766">
    <property type="entry name" value="PROTEIN EFR3"/>
    <property type="match status" value="1"/>
</dbReference>
<protein>
    <submittedName>
        <fullName evidence="2">Plasma membrane localization protein</fullName>
    </submittedName>
</protein>
<feature type="compositionally biased region" description="Polar residues" evidence="1">
    <location>
        <begin position="922"/>
        <end position="932"/>
    </location>
</feature>
<comment type="caution">
    <text evidence="2">The sequence shown here is derived from an EMBL/GenBank/DDBJ whole genome shotgun (WGS) entry which is preliminary data.</text>
</comment>
<dbReference type="GO" id="GO:0072659">
    <property type="term" value="P:protein localization to plasma membrane"/>
    <property type="evidence" value="ECO:0007669"/>
    <property type="project" value="InterPro"/>
</dbReference>
<sequence length="975" mass="101724">MCIPKAQAIKDPKKLLNSCYPPPKTIASTAPEYRPSGNELSRLAYFASNNPTQLTTVGDLLVQRANLEAKAFKAANGPKRDAAKAGLMLTLGITKNLISECKRELNYFNPHAQSIITIALDASTSNPIGNTKRDIEISARAASTFYALATFSQAAGSSVDANVGKTYLELVGAFSSMAEERDGDSEDTNRIRLIAIGALSGAVSSDVFFGKTYSDQAPKIIPALLATILPSASVSVSYLQSESAKVGSGGTPQYSEFISVKRQPIQNRRAPSLSGHVDGEKGPTTEDIASAAMATLRNIMAHGNSSSAISAVDITLAWLDGRKAGSNTRTSGSYWDKTEWTAWLSASLSNWSALPYRFVVLTHIVEHLVENSDGEPSAQQRSLIAMATSILNSKDSLIGLNTAETVNNLLGLIVRRVHYNTKDALVAPLVESVSSLGAHVYYADQIQDIAEEITARLVALSVPTANAAAAAAANGAADAAARQIARKPAKTSTPVERDESMRALLTALIGVIKAAAQPVPAPAVNDTKRQSTFGRATSRNRISPGVFHQTTALLTFPNPALRLTYEQALLTFVTDELEPAVSGSGALFSGANDGGAGKADPDAISLAHSLAAGVYTLLLAKALFVPTSVRDSPLESLVAVDATNTDESRGLQANPDAAALPTDYAAVAELLETFVDRLPVPATLAFVPMLATLDRNVSSRLEPARKNAARAVLARVYGKIGKTWEISSLESLSKSVSSSALTTVPAASAVFSPPRTPAGFAIGGGFTETLKNSAFANISSLASDLSKSAALQSASQADEKSLASWFGRDWSVGGAVSDSFQAAAPGQRRPTRMERRASIGSMSNSRSKLHASHTADGSIGHDSPGDRQVGVDDFREALNATNGAAAGGSGPNGTLKRSSSRRFSKRLEDTATDGASSIGHGSLQTAPSSPVGNGSVPHDVATILDRMHVGVPDGTSGKGSKQSSIPPSSSTAAVA</sequence>
<reference evidence="2" key="1">
    <citation type="journal article" date="2023" name="PhytoFront">
        <title>Draft Genome Resources of Seven Strains of Tilletia horrida, Causal Agent of Kernel Smut of Rice.</title>
        <authorList>
            <person name="Khanal S."/>
            <person name="Antony Babu S."/>
            <person name="Zhou X.G."/>
        </authorList>
    </citation>
    <scope>NUCLEOTIDE SEQUENCE</scope>
    <source>
        <strain evidence="2">TX6</strain>
    </source>
</reference>
<dbReference type="PANTHER" id="PTHR47766:SF1">
    <property type="entry name" value="PROTEIN EFR3"/>
    <property type="match status" value="1"/>
</dbReference>
<evidence type="ECO:0000313" key="2">
    <source>
        <dbReference type="EMBL" id="KAK0543866.1"/>
    </source>
</evidence>
<evidence type="ECO:0000313" key="3">
    <source>
        <dbReference type="Proteomes" id="UP001176517"/>
    </source>
</evidence>
<dbReference type="InterPro" id="IPR039786">
    <property type="entry name" value="EFR3"/>
</dbReference>
<feature type="compositionally biased region" description="Low complexity" evidence="1">
    <location>
        <begin position="958"/>
        <end position="975"/>
    </location>
</feature>
<accession>A0AAN6GJT4</accession>
<feature type="region of interest" description="Disordered" evidence="1">
    <location>
        <begin position="819"/>
        <end position="869"/>
    </location>
</feature>